<name>A0A3R6GME6_9FIRM</name>
<evidence type="ECO:0000313" key="6">
    <source>
        <dbReference type="Proteomes" id="UP000478483"/>
    </source>
</evidence>
<keyword evidence="2" id="KW-0472">Membrane</keyword>
<evidence type="ECO:0000256" key="2">
    <source>
        <dbReference type="SAM" id="Phobius"/>
    </source>
</evidence>
<comment type="caution">
    <text evidence="4">The sequence shown here is derived from an EMBL/GenBank/DDBJ whole genome shotgun (WGS) entry which is preliminary data.</text>
</comment>
<dbReference type="Proteomes" id="UP000284465">
    <property type="component" value="Unassembled WGS sequence"/>
</dbReference>
<feature type="transmembrane region" description="Helical" evidence="2">
    <location>
        <begin position="101"/>
        <end position="121"/>
    </location>
</feature>
<keyword evidence="2" id="KW-1133">Transmembrane helix</keyword>
<organism evidence="4 5">
    <name type="scientific">Roseburia intestinalis</name>
    <dbReference type="NCBI Taxonomy" id="166486"/>
    <lineage>
        <taxon>Bacteria</taxon>
        <taxon>Bacillati</taxon>
        <taxon>Bacillota</taxon>
        <taxon>Clostridia</taxon>
        <taxon>Lachnospirales</taxon>
        <taxon>Lachnospiraceae</taxon>
        <taxon>Roseburia</taxon>
    </lineage>
</organism>
<dbReference type="EMBL" id="QSFP01000036">
    <property type="protein sequence ID" value="RHA62597.1"/>
    <property type="molecule type" value="Genomic_DNA"/>
</dbReference>
<dbReference type="Proteomes" id="UP000478483">
    <property type="component" value="Unassembled WGS sequence"/>
</dbReference>
<evidence type="ECO:0000313" key="4">
    <source>
        <dbReference type="EMBL" id="RHA62597.1"/>
    </source>
</evidence>
<dbReference type="EMBL" id="WNAJ01000002">
    <property type="protein sequence ID" value="MTR84086.1"/>
    <property type="molecule type" value="Genomic_DNA"/>
</dbReference>
<feature type="transmembrane region" description="Helical" evidence="2">
    <location>
        <begin position="127"/>
        <end position="145"/>
    </location>
</feature>
<gene>
    <name evidence="4" type="ORF">DW927_18680</name>
    <name evidence="3" type="ORF">GMD50_03255</name>
</gene>
<proteinExistence type="predicted"/>
<keyword evidence="2" id="KW-0812">Transmembrane</keyword>
<reference evidence="3 6" key="2">
    <citation type="journal article" date="2019" name="Nat. Med.">
        <title>A library of human gut bacterial isolates paired with longitudinal multiomics data enables mechanistic microbiome research.</title>
        <authorList>
            <person name="Poyet M."/>
            <person name="Groussin M."/>
            <person name="Gibbons S.M."/>
            <person name="Avila-Pacheco J."/>
            <person name="Jiang X."/>
            <person name="Kearney S.M."/>
            <person name="Perrotta A.R."/>
            <person name="Berdy B."/>
            <person name="Zhao S."/>
            <person name="Lieberman T.D."/>
            <person name="Swanson P.K."/>
            <person name="Smith M."/>
            <person name="Roesemann S."/>
            <person name="Alexander J.E."/>
            <person name="Rich S.A."/>
            <person name="Livny J."/>
            <person name="Vlamakis H."/>
            <person name="Clish C."/>
            <person name="Bullock K."/>
            <person name="Deik A."/>
            <person name="Scott J."/>
            <person name="Pierce K.A."/>
            <person name="Xavier R.J."/>
            <person name="Alm E.J."/>
        </authorList>
    </citation>
    <scope>NUCLEOTIDE SEQUENCE [LARGE SCALE GENOMIC DNA]</scope>
    <source>
        <strain evidence="3 6">BIOML-A1</strain>
    </source>
</reference>
<evidence type="ECO:0000256" key="1">
    <source>
        <dbReference type="SAM" id="MobiDB-lite"/>
    </source>
</evidence>
<evidence type="ECO:0000313" key="5">
    <source>
        <dbReference type="Proteomes" id="UP000284465"/>
    </source>
</evidence>
<dbReference type="AlphaFoldDB" id="A0A3R6GME6"/>
<dbReference type="InterPro" id="IPR024414">
    <property type="entry name" value="Uncharacterised_PrgI"/>
</dbReference>
<accession>A0A3R6GME6</accession>
<feature type="compositionally biased region" description="Basic and acidic residues" evidence="1">
    <location>
        <begin position="179"/>
        <end position="204"/>
    </location>
</feature>
<sequence length="215" mass="24619">MYDHGCCDHVYGISTKCSSNIQRQSWINKKSDRSYVCFCVDVRKFFCVYVNTGNGQRGRNGYTESTGSVDLEETMLSVNMNQDVEKYQESVAAGLNAQQTIAAILALAVSTCVICILYFGFDLPLVIDVYIAIPVCIPIILPALGRQYGLSVTDRIKQSNKRKRVILFYSWKEETIKKRNEKTPEKKRRETDDKKQDKKDEKNNKTVRSIFKSKK</sequence>
<reference evidence="4 5" key="1">
    <citation type="submission" date="2018-08" db="EMBL/GenBank/DDBJ databases">
        <title>A genome reference for cultivated species of the human gut microbiota.</title>
        <authorList>
            <person name="Zou Y."/>
            <person name="Xue W."/>
            <person name="Luo G."/>
        </authorList>
    </citation>
    <scope>NUCLEOTIDE SEQUENCE [LARGE SCALE GENOMIC DNA]</scope>
    <source>
        <strain evidence="4 5">AM43-11</strain>
    </source>
</reference>
<feature type="region of interest" description="Disordered" evidence="1">
    <location>
        <begin position="179"/>
        <end position="215"/>
    </location>
</feature>
<protein>
    <submittedName>
        <fullName evidence="4">PrgI family protein</fullName>
    </submittedName>
</protein>
<dbReference type="Pfam" id="PF12666">
    <property type="entry name" value="PrgI"/>
    <property type="match status" value="1"/>
</dbReference>
<evidence type="ECO:0000313" key="3">
    <source>
        <dbReference type="EMBL" id="MTR84086.1"/>
    </source>
</evidence>